<accession>A0A919U3P9</accession>
<dbReference type="AlphaFoldDB" id="A0A919U3P9"/>
<dbReference type="Proteomes" id="UP000632740">
    <property type="component" value="Unassembled WGS sequence"/>
</dbReference>
<name>A0A919U3P9_9CELL</name>
<evidence type="ECO:0000313" key="2">
    <source>
        <dbReference type="EMBL" id="GIG22642.1"/>
    </source>
</evidence>
<keyword evidence="3" id="KW-1185">Reference proteome</keyword>
<feature type="region of interest" description="Disordered" evidence="1">
    <location>
        <begin position="269"/>
        <end position="292"/>
    </location>
</feature>
<organism evidence="2 3">
    <name type="scientific">Cellulomonas chitinilytica</name>
    <dbReference type="NCBI Taxonomy" id="398759"/>
    <lineage>
        <taxon>Bacteria</taxon>
        <taxon>Bacillati</taxon>
        <taxon>Actinomycetota</taxon>
        <taxon>Actinomycetes</taxon>
        <taxon>Micrococcales</taxon>
        <taxon>Cellulomonadaceae</taxon>
        <taxon>Cellulomonas</taxon>
    </lineage>
</organism>
<proteinExistence type="predicted"/>
<evidence type="ECO:0000256" key="1">
    <source>
        <dbReference type="SAM" id="MobiDB-lite"/>
    </source>
</evidence>
<comment type="caution">
    <text evidence="2">The sequence shown here is derived from an EMBL/GenBank/DDBJ whole genome shotgun (WGS) entry which is preliminary data.</text>
</comment>
<feature type="compositionally biased region" description="Low complexity" evidence="1">
    <location>
        <begin position="270"/>
        <end position="288"/>
    </location>
</feature>
<reference evidence="2" key="1">
    <citation type="submission" date="2021-01" db="EMBL/GenBank/DDBJ databases">
        <title>Whole genome shotgun sequence of Cellulomonas chitinilytica NBRC 110799.</title>
        <authorList>
            <person name="Komaki H."/>
            <person name="Tamura T."/>
        </authorList>
    </citation>
    <scope>NUCLEOTIDE SEQUENCE</scope>
    <source>
        <strain evidence="2">NBRC 110799</strain>
    </source>
</reference>
<dbReference type="EMBL" id="BONK01000012">
    <property type="protein sequence ID" value="GIG22642.1"/>
    <property type="molecule type" value="Genomic_DNA"/>
</dbReference>
<sequence>MTTRLLLEGADLAELMAHVRSELGPTARIVRAERIRSGGFGGFFARERYEITVDVPPEPVAKPRAALRAVPEGGMAALLAAADEADAGLDGAPDRSELPAGRLSSRSEFAAVLEKVSGLVDGDVPDLPDGEERAALVATAGTAMPAVTAEAVAALVSRTVVPEPEPDPVPFVPLAAVPDRAPDRVADAAPGGDDAHDDGLHDALAEIGVPRRLLTAPRVTLSSVLADLPAAPPVPRAPGSVLVVIGADDDADAVAALLAERLRLSPDAVRPAGGARPRTAGRTRAGARMASPDQVATWRAGATSADHPWVVALAVGPEPEDRAAAAALVRACEPDQVWAVVDARTRTADARRWIRSVTSSVDAVAMRGLLDTAEPGAALALGIPVAWIDGVPATTVAWAAALSQALGDTARWD</sequence>
<evidence type="ECO:0000313" key="3">
    <source>
        <dbReference type="Proteomes" id="UP000632740"/>
    </source>
</evidence>
<protein>
    <submittedName>
        <fullName evidence="2">Uncharacterized protein</fullName>
    </submittedName>
</protein>
<dbReference type="RefSeq" id="WP_203757591.1">
    <property type="nucleotide sequence ID" value="NZ_BONK01000012.1"/>
</dbReference>
<gene>
    <name evidence="2" type="ORF">Cch01nite_33660</name>
</gene>